<name>H2XRD3_CIOIN</name>
<evidence type="ECO:0000313" key="2">
    <source>
        <dbReference type="Proteomes" id="UP000008144"/>
    </source>
</evidence>
<reference evidence="1" key="4">
    <citation type="submission" date="2025-09" db="UniProtKB">
        <authorList>
            <consortium name="Ensembl"/>
        </authorList>
    </citation>
    <scope>IDENTIFICATION</scope>
</reference>
<sequence>MTHLELSSHPSLVDPAIRVSWSVWD</sequence>
<keyword evidence="2" id="KW-1185">Reference proteome</keyword>
<reference evidence="1" key="2">
    <citation type="journal article" date="2008" name="Genome Biol.">
        <title>Improved genome assembly and evidence-based global gene model set for the chordate Ciona intestinalis: new insight into intron and operon populations.</title>
        <authorList>
            <person name="Satou Y."/>
            <person name="Mineta K."/>
            <person name="Ogasawara M."/>
            <person name="Sasakura Y."/>
            <person name="Shoguchi E."/>
            <person name="Ueno K."/>
            <person name="Yamada L."/>
            <person name="Matsumoto J."/>
            <person name="Wasserscheid J."/>
            <person name="Dewar K."/>
            <person name="Wiley G.B."/>
            <person name="Macmil S.L."/>
            <person name="Roe B.A."/>
            <person name="Zeller R.W."/>
            <person name="Hastings K.E."/>
            <person name="Lemaire P."/>
            <person name="Lindquist E."/>
            <person name="Endo T."/>
            <person name="Hotta K."/>
            <person name="Inaba K."/>
        </authorList>
    </citation>
    <scope>NUCLEOTIDE SEQUENCE [LARGE SCALE GENOMIC DNA]</scope>
    <source>
        <strain evidence="1">wild type</strain>
    </source>
</reference>
<dbReference type="Proteomes" id="UP000008144">
    <property type="component" value="Chromosome 1"/>
</dbReference>
<organism evidence="1 2">
    <name type="scientific">Ciona intestinalis</name>
    <name type="common">Transparent sea squirt</name>
    <name type="synonym">Ascidia intestinalis</name>
    <dbReference type="NCBI Taxonomy" id="7719"/>
    <lineage>
        <taxon>Eukaryota</taxon>
        <taxon>Metazoa</taxon>
        <taxon>Chordata</taxon>
        <taxon>Tunicata</taxon>
        <taxon>Ascidiacea</taxon>
        <taxon>Phlebobranchia</taxon>
        <taxon>Cionidae</taxon>
        <taxon>Ciona</taxon>
    </lineage>
</organism>
<proteinExistence type="predicted"/>
<protein>
    <submittedName>
        <fullName evidence="1">Uncharacterized protein</fullName>
    </submittedName>
</protein>
<reference evidence="1" key="3">
    <citation type="submission" date="2025-08" db="UniProtKB">
        <authorList>
            <consortium name="Ensembl"/>
        </authorList>
    </citation>
    <scope>IDENTIFICATION</scope>
</reference>
<reference evidence="2" key="1">
    <citation type="journal article" date="2002" name="Science">
        <title>The draft genome of Ciona intestinalis: insights into chordate and vertebrate origins.</title>
        <authorList>
            <person name="Dehal P."/>
            <person name="Satou Y."/>
            <person name="Campbell R.K."/>
            <person name="Chapman J."/>
            <person name="Degnan B."/>
            <person name="De Tomaso A."/>
            <person name="Davidson B."/>
            <person name="Di Gregorio A."/>
            <person name="Gelpke M."/>
            <person name="Goodstein D.M."/>
            <person name="Harafuji N."/>
            <person name="Hastings K.E."/>
            <person name="Ho I."/>
            <person name="Hotta K."/>
            <person name="Huang W."/>
            <person name="Kawashima T."/>
            <person name="Lemaire P."/>
            <person name="Martinez D."/>
            <person name="Meinertzhagen I.A."/>
            <person name="Necula S."/>
            <person name="Nonaka M."/>
            <person name="Putnam N."/>
            <person name="Rash S."/>
            <person name="Saiga H."/>
            <person name="Satake M."/>
            <person name="Terry A."/>
            <person name="Yamada L."/>
            <person name="Wang H.G."/>
            <person name="Awazu S."/>
            <person name="Azumi K."/>
            <person name="Boore J."/>
            <person name="Branno M."/>
            <person name="Chin-Bow S."/>
            <person name="DeSantis R."/>
            <person name="Doyle S."/>
            <person name="Francino P."/>
            <person name="Keys D.N."/>
            <person name="Haga S."/>
            <person name="Hayashi H."/>
            <person name="Hino K."/>
            <person name="Imai K.S."/>
            <person name="Inaba K."/>
            <person name="Kano S."/>
            <person name="Kobayashi K."/>
            <person name="Kobayashi M."/>
            <person name="Lee B.I."/>
            <person name="Makabe K.W."/>
            <person name="Manohar C."/>
            <person name="Matassi G."/>
            <person name="Medina M."/>
            <person name="Mochizuki Y."/>
            <person name="Mount S."/>
            <person name="Morishita T."/>
            <person name="Miura S."/>
            <person name="Nakayama A."/>
            <person name="Nishizaka S."/>
            <person name="Nomoto H."/>
            <person name="Ohta F."/>
            <person name="Oishi K."/>
            <person name="Rigoutsos I."/>
            <person name="Sano M."/>
            <person name="Sasaki A."/>
            <person name="Sasakura Y."/>
            <person name="Shoguchi E."/>
            <person name="Shin-i T."/>
            <person name="Spagnuolo A."/>
            <person name="Stainier D."/>
            <person name="Suzuki M.M."/>
            <person name="Tassy O."/>
            <person name="Takatori N."/>
            <person name="Tokuoka M."/>
            <person name="Yagi K."/>
            <person name="Yoshizaki F."/>
            <person name="Wada S."/>
            <person name="Zhang C."/>
            <person name="Hyatt P.D."/>
            <person name="Larimer F."/>
            <person name="Detter C."/>
            <person name="Doggett N."/>
            <person name="Glavina T."/>
            <person name="Hawkins T."/>
            <person name="Richardson P."/>
            <person name="Lucas S."/>
            <person name="Kohara Y."/>
            <person name="Levine M."/>
            <person name="Satoh N."/>
            <person name="Rokhsar D.S."/>
        </authorList>
    </citation>
    <scope>NUCLEOTIDE SEQUENCE [LARGE SCALE GENOMIC DNA]</scope>
</reference>
<dbReference type="Ensembl" id="ENSCINT00000030614.1">
    <property type="protein sequence ID" value="ENSCINP00000032217.1"/>
    <property type="gene ID" value="ENSCING00000020550.1"/>
</dbReference>
<dbReference type="EMBL" id="EAAA01000401">
    <property type="status" value="NOT_ANNOTATED_CDS"/>
    <property type="molecule type" value="Genomic_DNA"/>
</dbReference>
<dbReference type="InParanoid" id="H2XRD3"/>
<dbReference type="AlphaFoldDB" id="H2XRD3"/>
<dbReference type="HOGENOM" id="CLU_3420468_0_0_1"/>
<accession>H2XRD3</accession>
<dbReference type="EMBL" id="EAAA01000402">
    <property type="status" value="NOT_ANNOTATED_CDS"/>
    <property type="molecule type" value="Genomic_DNA"/>
</dbReference>
<evidence type="ECO:0000313" key="1">
    <source>
        <dbReference type="Ensembl" id="ENSCINP00000032217.1"/>
    </source>
</evidence>